<dbReference type="GO" id="GO:0008097">
    <property type="term" value="F:5S rRNA binding"/>
    <property type="evidence" value="ECO:0007669"/>
    <property type="project" value="TreeGrafter"/>
</dbReference>
<dbReference type="PANTHER" id="PTHR12899">
    <property type="entry name" value="39S RIBOSOMAL PROTEIN L18, MITOCHONDRIAL"/>
    <property type="match status" value="1"/>
</dbReference>
<dbReference type="GO" id="GO:0005840">
    <property type="term" value="C:ribosome"/>
    <property type="evidence" value="ECO:0007669"/>
    <property type="project" value="UniProtKB-KW"/>
</dbReference>
<dbReference type="PANTHER" id="PTHR12899:SF3">
    <property type="entry name" value="LARGE RIBOSOMAL SUBUNIT PROTEIN UL18M"/>
    <property type="match status" value="1"/>
</dbReference>
<dbReference type="InterPro" id="IPR005484">
    <property type="entry name" value="Ribosomal_uL18_bac/plant/anim"/>
</dbReference>
<protein>
    <recommendedName>
        <fullName evidence="6">Large ribosomal subunit protein uL18m</fullName>
    </recommendedName>
    <alternativeName>
        <fullName evidence="7">39S ribosomal protein L18, mitochondrial</fullName>
    </alternativeName>
</protein>
<evidence type="ECO:0000313" key="8">
    <source>
        <dbReference type="EMBL" id="KAK7870941.1"/>
    </source>
</evidence>
<evidence type="ECO:0000256" key="1">
    <source>
        <dbReference type="ARBA" id="ARBA00004173"/>
    </source>
</evidence>
<name>A0AAN9VY90_9ORTH</name>
<proteinExistence type="inferred from homology"/>
<reference evidence="8 9" key="1">
    <citation type="submission" date="2024-03" db="EMBL/GenBank/DDBJ databases">
        <title>The genome assembly and annotation of the cricket Gryllus longicercus Weissman &amp; Gray.</title>
        <authorList>
            <person name="Szrajer S."/>
            <person name="Gray D."/>
            <person name="Ylla G."/>
        </authorList>
    </citation>
    <scope>NUCLEOTIDE SEQUENCE [LARGE SCALE GENOMIC DNA]</scope>
    <source>
        <strain evidence="8">DAG 2021-001</strain>
        <tissue evidence="8">Whole body minus gut</tissue>
    </source>
</reference>
<dbReference type="CDD" id="cd00432">
    <property type="entry name" value="Ribosomal_L18_L5e"/>
    <property type="match status" value="1"/>
</dbReference>
<dbReference type="EMBL" id="JAZDUA010000048">
    <property type="protein sequence ID" value="KAK7870941.1"/>
    <property type="molecule type" value="Genomic_DNA"/>
</dbReference>
<organism evidence="8 9">
    <name type="scientific">Gryllus longicercus</name>
    <dbReference type="NCBI Taxonomy" id="2509291"/>
    <lineage>
        <taxon>Eukaryota</taxon>
        <taxon>Metazoa</taxon>
        <taxon>Ecdysozoa</taxon>
        <taxon>Arthropoda</taxon>
        <taxon>Hexapoda</taxon>
        <taxon>Insecta</taxon>
        <taxon>Pterygota</taxon>
        <taxon>Neoptera</taxon>
        <taxon>Polyneoptera</taxon>
        <taxon>Orthoptera</taxon>
        <taxon>Ensifera</taxon>
        <taxon>Gryllidea</taxon>
        <taxon>Grylloidea</taxon>
        <taxon>Gryllidae</taxon>
        <taxon>Gryllinae</taxon>
        <taxon>Gryllus</taxon>
    </lineage>
</organism>
<dbReference type="InterPro" id="IPR057268">
    <property type="entry name" value="Ribosomal_L18"/>
</dbReference>
<keyword evidence="4" id="KW-0496">Mitochondrion</keyword>
<dbReference type="Gene3D" id="3.30.420.80">
    <property type="entry name" value="Ribosomal protein S11"/>
    <property type="match status" value="1"/>
</dbReference>
<keyword evidence="3" id="KW-0689">Ribosomal protein</keyword>
<accession>A0AAN9VY90</accession>
<evidence type="ECO:0000256" key="4">
    <source>
        <dbReference type="ARBA" id="ARBA00023128"/>
    </source>
</evidence>
<comment type="similarity">
    <text evidence="2">Belongs to the universal ribosomal protein uL18 family.</text>
</comment>
<dbReference type="SUPFAM" id="SSF53137">
    <property type="entry name" value="Translational machinery components"/>
    <property type="match status" value="1"/>
</dbReference>
<dbReference type="GO" id="GO:0003735">
    <property type="term" value="F:structural constituent of ribosome"/>
    <property type="evidence" value="ECO:0007669"/>
    <property type="project" value="InterPro"/>
</dbReference>
<comment type="subcellular location">
    <subcellularLocation>
        <location evidence="1">Mitochondrion</location>
    </subcellularLocation>
</comment>
<comment type="caution">
    <text evidence="8">The sequence shown here is derived from an EMBL/GenBank/DDBJ whole genome shotgun (WGS) entry which is preliminary data.</text>
</comment>
<evidence type="ECO:0000256" key="3">
    <source>
        <dbReference type="ARBA" id="ARBA00022980"/>
    </source>
</evidence>
<evidence type="ECO:0000256" key="7">
    <source>
        <dbReference type="ARBA" id="ARBA00082661"/>
    </source>
</evidence>
<dbReference type="Proteomes" id="UP001378592">
    <property type="component" value="Unassembled WGS sequence"/>
</dbReference>
<evidence type="ECO:0000256" key="5">
    <source>
        <dbReference type="ARBA" id="ARBA00023274"/>
    </source>
</evidence>
<dbReference type="GO" id="GO:0006412">
    <property type="term" value="P:translation"/>
    <property type="evidence" value="ECO:0007669"/>
    <property type="project" value="InterPro"/>
</dbReference>
<keyword evidence="5" id="KW-0687">Ribonucleoprotein</keyword>
<dbReference type="GO" id="GO:0005743">
    <property type="term" value="C:mitochondrial inner membrane"/>
    <property type="evidence" value="ECO:0007669"/>
    <property type="project" value="UniProtKB-ARBA"/>
</dbReference>
<evidence type="ECO:0000313" key="9">
    <source>
        <dbReference type="Proteomes" id="UP001378592"/>
    </source>
</evidence>
<gene>
    <name evidence="8" type="ORF">R5R35_012161</name>
</gene>
<evidence type="ECO:0000256" key="2">
    <source>
        <dbReference type="ARBA" id="ARBA00007116"/>
    </source>
</evidence>
<dbReference type="AlphaFoldDB" id="A0AAN9VY90"/>
<evidence type="ECO:0000256" key="6">
    <source>
        <dbReference type="ARBA" id="ARBA00069051"/>
    </source>
</evidence>
<keyword evidence="9" id="KW-1185">Reference proteome</keyword>
<dbReference type="InterPro" id="IPR036967">
    <property type="entry name" value="Ribosomal_uS11_sf"/>
</dbReference>
<sequence>MTKCLLSVKHLKTFSVLKHSTNALVAIENDEIKPCVYNRNPRNLERMRIAYKPTGFHLEAPGREFWHKIDVKQNNRYVTASVIHWTGPKVIEASTKEWAIKKYLYRCTDAAAYRNLAKVFAQRCLESGISNLYCNIDAPPEGKVAVFLSEVEKAGLSLTEPTRFLPWRPWDRHRPEKPWEVLE</sequence>
<dbReference type="GO" id="GO:1990904">
    <property type="term" value="C:ribonucleoprotein complex"/>
    <property type="evidence" value="ECO:0007669"/>
    <property type="project" value="UniProtKB-KW"/>
</dbReference>
<dbReference type="FunFam" id="3.30.420.80:FF:000005">
    <property type="entry name" value="39S ribosomal protein L18, mitochondrial"/>
    <property type="match status" value="1"/>
</dbReference>